<feature type="transmembrane region" description="Helical" evidence="1">
    <location>
        <begin position="236"/>
        <end position="256"/>
    </location>
</feature>
<sequence>MTLFKGNMKRLFLQRNGLILLAYILVISAIQFYTYNRPNYYFEPSAFPRLLCFDSTGYGTEVYAMTLPIMVAFFGAGLYREDVNRAMILNQEVRFGRKAYYYQQYFTAFIGGGLAGISPFIVSSTIFFMVYPMTLPDPIVTQLNTISPGILYSLYSLHPFVLWLLFGLGIFLISGILTCLSLTASYFIAYKYFEYFFSFVVIYLTPFVFGIMGIIHLGLIPMMLLSHLSSLNEIEWIQTITFWLVLELISGILFLWKLSNRNSGVD</sequence>
<feature type="transmembrane region" description="Helical" evidence="1">
    <location>
        <begin position="160"/>
        <end position="188"/>
    </location>
</feature>
<name>A0AAJ1Q4B9_9LACT</name>
<proteinExistence type="predicted"/>
<dbReference type="EMBL" id="JASOOE010000002">
    <property type="protein sequence ID" value="MDK7186617.1"/>
    <property type="molecule type" value="Genomic_DNA"/>
</dbReference>
<accession>A0AAJ1Q4B9</accession>
<dbReference type="RefSeq" id="WP_129752981.1">
    <property type="nucleotide sequence ID" value="NZ_CP138857.1"/>
</dbReference>
<dbReference type="Proteomes" id="UP001229251">
    <property type="component" value="Unassembled WGS sequence"/>
</dbReference>
<feature type="transmembrane region" description="Helical" evidence="1">
    <location>
        <begin position="105"/>
        <end position="131"/>
    </location>
</feature>
<organism evidence="2 3">
    <name type="scientific">Facklamia hominis</name>
    <dbReference type="NCBI Taxonomy" id="178214"/>
    <lineage>
        <taxon>Bacteria</taxon>
        <taxon>Bacillati</taxon>
        <taxon>Bacillota</taxon>
        <taxon>Bacilli</taxon>
        <taxon>Lactobacillales</taxon>
        <taxon>Aerococcaceae</taxon>
        <taxon>Facklamia</taxon>
    </lineage>
</organism>
<keyword evidence="1" id="KW-0812">Transmembrane</keyword>
<gene>
    <name evidence="2" type="ORF">QP433_01325</name>
</gene>
<feature type="transmembrane region" description="Helical" evidence="1">
    <location>
        <begin position="62"/>
        <end position="79"/>
    </location>
</feature>
<dbReference type="AlphaFoldDB" id="A0AAJ1Q4B9"/>
<comment type="caution">
    <text evidence="2">The sequence shown here is derived from an EMBL/GenBank/DDBJ whole genome shotgun (WGS) entry which is preliminary data.</text>
</comment>
<keyword evidence="1" id="KW-1133">Transmembrane helix</keyword>
<reference evidence="2" key="1">
    <citation type="submission" date="2023-05" db="EMBL/GenBank/DDBJ databases">
        <title>Cataloging the Phylogenetic Diversity of Human Bladder Bacteria.</title>
        <authorList>
            <person name="Du J."/>
        </authorList>
    </citation>
    <scope>NUCLEOTIDE SEQUENCE</scope>
    <source>
        <strain evidence="2">UMB1231</strain>
    </source>
</reference>
<feature type="transmembrane region" description="Helical" evidence="1">
    <location>
        <begin position="12"/>
        <end position="33"/>
    </location>
</feature>
<evidence type="ECO:0000313" key="2">
    <source>
        <dbReference type="EMBL" id="MDK7186617.1"/>
    </source>
</evidence>
<keyword evidence="1" id="KW-0472">Membrane</keyword>
<feature type="transmembrane region" description="Helical" evidence="1">
    <location>
        <begin position="195"/>
        <end position="224"/>
    </location>
</feature>
<evidence type="ECO:0000313" key="3">
    <source>
        <dbReference type="Proteomes" id="UP001229251"/>
    </source>
</evidence>
<evidence type="ECO:0000256" key="1">
    <source>
        <dbReference type="SAM" id="Phobius"/>
    </source>
</evidence>
<protein>
    <submittedName>
        <fullName evidence="2">Uncharacterized protein</fullName>
    </submittedName>
</protein>